<name>A0AAW1QJ32_9CHLO</name>
<organism evidence="2 3">
    <name type="scientific">Elliptochloris bilobata</name>
    <dbReference type="NCBI Taxonomy" id="381761"/>
    <lineage>
        <taxon>Eukaryota</taxon>
        <taxon>Viridiplantae</taxon>
        <taxon>Chlorophyta</taxon>
        <taxon>core chlorophytes</taxon>
        <taxon>Trebouxiophyceae</taxon>
        <taxon>Trebouxiophyceae incertae sedis</taxon>
        <taxon>Elliptochloris clade</taxon>
        <taxon>Elliptochloris</taxon>
    </lineage>
</organism>
<feature type="signal peptide" evidence="1">
    <location>
        <begin position="1"/>
        <end position="20"/>
    </location>
</feature>
<evidence type="ECO:0000313" key="2">
    <source>
        <dbReference type="EMBL" id="KAK9821460.1"/>
    </source>
</evidence>
<evidence type="ECO:0000256" key="1">
    <source>
        <dbReference type="SAM" id="SignalP"/>
    </source>
</evidence>
<gene>
    <name evidence="2" type="ORF">WJX81_003970</name>
</gene>
<feature type="chain" id="PRO_5043654416" description="Secreted protein" evidence="1">
    <location>
        <begin position="21"/>
        <end position="115"/>
    </location>
</feature>
<protein>
    <recommendedName>
        <fullName evidence="4">Secreted protein</fullName>
    </recommendedName>
</protein>
<sequence length="115" mass="12003">MKAAAIAVLCFILAAAVVEGQVCHYDCYNVSSAGATAKEALLKQCGVTNYKVSGSDLSGTFKKGAAPGCQTASCGLYANEAAIQNYRDNCEHLDSKYQMLKGKGTSYNAPCASCQ</sequence>
<accession>A0AAW1QJ32</accession>
<dbReference type="Proteomes" id="UP001445335">
    <property type="component" value="Unassembled WGS sequence"/>
</dbReference>
<comment type="caution">
    <text evidence="2">The sequence shown here is derived from an EMBL/GenBank/DDBJ whole genome shotgun (WGS) entry which is preliminary data.</text>
</comment>
<proteinExistence type="predicted"/>
<keyword evidence="1" id="KW-0732">Signal</keyword>
<dbReference type="EMBL" id="JALJOU010000101">
    <property type="protein sequence ID" value="KAK9821460.1"/>
    <property type="molecule type" value="Genomic_DNA"/>
</dbReference>
<evidence type="ECO:0000313" key="3">
    <source>
        <dbReference type="Proteomes" id="UP001445335"/>
    </source>
</evidence>
<evidence type="ECO:0008006" key="4">
    <source>
        <dbReference type="Google" id="ProtNLM"/>
    </source>
</evidence>
<dbReference type="AlphaFoldDB" id="A0AAW1QJ32"/>
<reference evidence="2 3" key="1">
    <citation type="journal article" date="2024" name="Nat. Commun.">
        <title>Phylogenomics reveals the evolutionary origins of lichenization in chlorophyte algae.</title>
        <authorList>
            <person name="Puginier C."/>
            <person name="Libourel C."/>
            <person name="Otte J."/>
            <person name="Skaloud P."/>
            <person name="Haon M."/>
            <person name="Grisel S."/>
            <person name="Petersen M."/>
            <person name="Berrin J.G."/>
            <person name="Delaux P.M."/>
            <person name="Dal Grande F."/>
            <person name="Keller J."/>
        </authorList>
    </citation>
    <scope>NUCLEOTIDE SEQUENCE [LARGE SCALE GENOMIC DNA]</scope>
    <source>
        <strain evidence="2 3">SAG 245.80</strain>
    </source>
</reference>
<keyword evidence="3" id="KW-1185">Reference proteome</keyword>